<dbReference type="Gene3D" id="2.60.120.380">
    <property type="match status" value="1"/>
</dbReference>
<comment type="caution">
    <text evidence="1">The sequence shown here is derived from an EMBL/GenBank/DDBJ whole genome shotgun (WGS) entry which is preliminary data.</text>
</comment>
<dbReference type="AlphaFoldDB" id="A0A3A8QFT1"/>
<dbReference type="RefSeq" id="WP_120556320.1">
    <property type="nucleotide sequence ID" value="NZ_RAWK01000089.1"/>
</dbReference>
<proteinExistence type="predicted"/>
<reference evidence="2" key="1">
    <citation type="submission" date="2018-09" db="EMBL/GenBank/DDBJ databases">
        <authorList>
            <person name="Livingstone P.G."/>
            <person name="Whitworth D.E."/>
        </authorList>
    </citation>
    <scope>NUCLEOTIDE SEQUENCE [LARGE SCALE GENOMIC DNA]</scope>
    <source>
        <strain evidence="2">AB050A</strain>
    </source>
</reference>
<accession>A0A3A8QFT1</accession>
<dbReference type="InterPro" id="IPR006637">
    <property type="entry name" value="ChW"/>
</dbReference>
<dbReference type="OrthoDB" id="5517060at2"/>
<organism evidence="1 2">
    <name type="scientific">Corallococcus aberystwythensis</name>
    <dbReference type="NCBI Taxonomy" id="2316722"/>
    <lineage>
        <taxon>Bacteria</taxon>
        <taxon>Pseudomonadati</taxon>
        <taxon>Myxococcota</taxon>
        <taxon>Myxococcia</taxon>
        <taxon>Myxococcales</taxon>
        <taxon>Cystobacterineae</taxon>
        <taxon>Myxococcaceae</taxon>
        <taxon>Corallococcus</taxon>
    </lineage>
</organism>
<keyword evidence="2" id="KW-1185">Reference proteome</keyword>
<sequence>MTGWNALARHAWMSVVSLSLVLTACGPEMEEGPSAPLDEPVLETSRSALTEPGQILTGGDRYTHPYYASGGRCVFETTLGTLPDTYLSLFGPNSSTNLLAVDDDSGVGLASRIEAYLQPGTYYATVRGFNSAQTGNYQIDMNCYGGIRYQSHVASYGWTGWTLDGQQSGTTGQNRRMEAVQMYLLSLPGVSVRYSVHLGDVGWTGEYYDGQAAGTTGQQRQMEAIKIWLTGAVPSGCHVNYDAHLAGSGWQGTRSDGQVSGTTGQNRRIEALRIWLSGC</sequence>
<name>A0A3A8QFT1_9BACT</name>
<gene>
    <name evidence="1" type="ORF">D7W81_16395</name>
</gene>
<dbReference type="Pfam" id="PF07538">
    <property type="entry name" value="ChW"/>
    <property type="match status" value="3"/>
</dbReference>
<dbReference type="EMBL" id="RAWK01000089">
    <property type="protein sequence ID" value="RKH65750.1"/>
    <property type="molecule type" value="Genomic_DNA"/>
</dbReference>
<protein>
    <submittedName>
        <fullName evidence="1">Ig domain-containing protein</fullName>
    </submittedName>
</protein>
<dbReference type="SMART" id="SM00728">
    <property type="entry name" value="ChW"/>
    <property type="match status" value="3"/>
</dbReference>
<evidence type="ECO:0000313" key="1">
    <source>
        <dbReference type="EMBL" id="RKH65750.1"/>
    </source>
</evidence>
<evidence type="ECO:0000313" key="2">
    <source>
        <dbReference type="Proteomes" id="UP000267003"/>
    </source>
</evidence>
<dbReference type="Proteomes" id="UP000267003">
    <property type="component" value="Unassembled WGS sequence"/>
</dbReference>